<gene>
    <name evidence="5" type="ORF">JHL22_10965</name>
</gene>
<dbReference type="Proteomes" id="UP000635316">
    <property type="component" value="Unassembled WGS sequence"/>
</dbReference>
<dbReference type="InterPro" id="IPR027278">
    <property type="entry name" value="ACCD_DCysDesulf"/>
</dbReference>
<dbReference type="PANTHER" id="PTHR43780:SF2">
    <property type="entry name" value="1-AMINOCYCLOPROPANE-1-CARBOXYLATE DEAMINASE-RELATED"/>
    <property type="match status" value="1"/>
</dbReference>
<reference evidence="5 6" key="1">
    <citation type="submission" date="2020-12" db="EMBL/GenBank/DDBJ databases">
        <authorList>
            <person name="Lu T."/>
            <person name="Wang Q."/>
            <person name="Han X."/>
        </authorList>
    </citation>
    <scope>NUCLEOTIDE SEQUENCE [LARGE SCALE GENOMIC DNA]</scope>
    <source>
        <strain evidence="5 6">WQ 585</strain>
    </source>
</reference>
<dbReference type="InterPro" id="IPR036052">
    <property type="entry name" value="TrpB-like_PALP_sf"/>
</dbReference>
<organism evidence="5 6">
    <name type="scientific">Advenella mandrilli</name>
    <dbReference type="NCBI Taxonomy" id="2800330"/>
    <lineage>
        <taxon>Bacteria</taxon>
        <taxon>Pseudomonadati</taxon>
        <taxon>Pseudomonadota</taxon>
        <taxon>Betaproteobacteria</taxon>
        <taxon>Burkholderiales</taxon>
        <taxon>Alcaligenaceae</taxon>
    </lineage>
</organism>
<evidence type="ECO:0000256" key="2">
    <source>
        <dbReference type="ARBA" id="ARBA00008639"/>
    </source>
</evidence>
<dbReference type="EMBL" id="JAENGP010000012">
    <property type="protein sequence ID" value="MBK1781738.1"/>
    <property type="molecule type" value="Genomic_DNA"/>
</dbReference>
<dbReference type="RefSeq" id="WP_200237241.1">
    <property type="nucleotide sequence ID" value="NZ_JAENGP010000012.1"/>
</dbReference>
<proteinExistence type="inferred from homology"/>
<evidence type="ECO:0000256" key="1">
    <source>
        <dbReference type="ARBA" id="ARBA00001933"/>
    </source>
</evidence>
<dbReference type="PIRSF" id="PIRSF006278">
    <property type="entry name" value="ACCD_DCysDesulf"/>
    <property type="match status" value="1"/>
</dbReference>
<evidence type="ECO:0000256" key="3">
    <source>
        <dbReference type="ARBA" id="ARBA00022898"/>
    </source>
</evidence>
<evidence type="ECO:0000259" key="4">
    <source>
        <dbReference type="Pfam" id="PF00291"/>
    </source>
</evidence>
<evidence type="ECO:0000313" key="5">
    <source>
        <dbReference type="EMBL" id="MBK1781738.1"/>
    </source>
</evidence>
<dbReference type="SUPFAM" id="SSF53686">
    <property type="entry name" value="Tryptophan synthase beta subunit-like PLP-dependent enzymes"/>
    <property type="match status" value="1"/>
</dbReference>
<accession>A0ABS1EER8</accession>
<comment type="cofactor">
    <cofactor evidence="1">
        <name>pyridoxal 5'-phosphate</name>
        <dbReference type="ChEBI" id="CHEBI:597326"/>
    </cofactor>
</comment>
<dbReference type="InterPro" id="IPR001926">
    <property type="entry name" value="TrpB-like_PALP"/>
</dbReference>
<evidence type="ECO:0000313" key="6">
    <source>
        <dbReference type="Proteomes" id="UP000635316"/>
    </source>
</evidence>
<feature type="domain" description="Tryptophan synthase beta chain-like PALP" evidence="4">
    <location>
        <begin position="8"/>
        <end position="293"/>
    </location>
</feature>
<protein>
    <submittedName>
        <fullName evidence="5">Pyridoxal-phosphate dependent enzyme</fullName>
    </submittedName>
</protein>
<dbReference type="Gene3D" id="3.40.50.1100">
    <property type="match status" value="2"/>
</dbReference>
<keyword evidence="6" id="KW-1185">Reference proteome</keyword>
<comment type="similarity">
    <text evidence="2">Belongs to the ACC deaminase/D-cysteine desulfhydrase family.</text>
</comment>
<comment type="caution">
    <text evidence="5">The sequence shown here is derived from an EMBL/GenBank/DDBJ whole genome shotgun (WGS) entry which is preliminary data.</text>
</comment>
<sequence>MKEAKIITEIKPSPFYRLNNLSKHLNIDLWVKRDDLIPFYLGGNKVRKNIQIINDLNSNFDVLITNGAAESNHARVVALLGAQLGCVVELVLHGIKPTSKQYCGNSYFLAASNTNLNYVPSNQISEKIDQLKKHHESNGKKVLVIPGGAHSLSGAEAYAAAFNELNFTPDKIIFASGTGGTQAGLILGAHRNKANTNIIGISVAREYQRGVEEIAKLLPENISTNEIIFNDNYRFGGYEKHAPELFDLMSFVIKQEALPLDPTYTGKAMYGLFDMVKKGLIKPNEKVIFWHTGGLLNLQSTSV</sequence>
<dbReference type="PANTHER" id="PTHR43780">
    <property type="entry name" value="1-AMINOCYCLOPROPANE-1-CARBOXYLATE DEAMINASE-RELATED"/>
    <property type="match status" value="1"/>
</dbReference>
<name>A0ABS1EER8_9BURK</name>
<keyword evidence="3" id="KW-0663">Pyridoxal phosphate</keyword>
<dbReference type="Pfam" id="PF00291">
    <property type="entry name" value="PALP"/>
    <property type="match status" value="1"/>
</dbReference>